<dbReference type="Proteomes" id="UP000325902">
    <property type="component" value="Unassembled WGS sequence"/>
</dbReference>
<keyword evidence="3" id="KW-1185">Reference proteome</keyword>
<feature type="region of interest" description="Disordered" evidence="1">
    <location>
        <begin position="542"/>
        <end position="654"/>
    </location>
</feature>
<dbReference type="EMBL" id="VCHE01000002">
    <property type="protein sequence ID" value="KAB2580980.1"/>
    <property type="molecule type" value="Genomic_DNA"/>
</dbReference>
<feature type="compositionally biased region" description="Polar residues" evidence="1">
    <location>
        <begin position="590"/>
        <end position="605"/>
    </location>
</feature>
<feature type="compositionally biased region" description="Acidic residues" evidence="1">
    <location>
        <begin position="887"/>
        <end position="899"/>
    </location>
</feature>
<comment type="caution">
    <text evidence="2">The sequence shown here is derived from an EMBL/GenBank/DDBJ whole genome shotgun (WGS) entry which is preliminary data.</text>
</comment>
<name>A0A5N5DTG1_9PEZI</name>
<reference evidence="2 3" key="1">
    <citation type="journal article" date="2019" name="Sci. Rep.">
        <title>A multi-omics analysis of the grapevine pathogen Lasiodiplodia theobromae reveals that temperature affects the expression of virulence- and pathogenicity-related genes.</title>
        <authorList>
            <person name="Felix C."/>
            <person name="Meneses R."/>
            <person name="Goncalves M.F.M."/>
            <person name="Tilleman L."/>
            <person name="Duarte A.S."/>
            <person name="Jorrin-Novo J.V."/>
            <person name="Van de Peer Y."/>
            <person name="Deforce D."/>
            <person name="Van Nieuwerburgh F."/>
            <person name="Esteves A.C."/>
            <person name="Alves A."/>
        </authorList>
    </citation>
    <scope>NUCLEOTIDE SEQUENCE [LARGE SCALE GENOMIC DNA]</scope>
    <source>
        <strain evidence="2 3">LA-SOL3</strain>
    </source>
</reference>
<feature type="compositionally biased region" description="Polar residues" evidence="1">
    <location>
        <begin position="116"/>
        <end position="128"/>
    </location>
</feature>
<evidence type="ECO:0000313" key="3">
    <source>
        <dbReference type="Proteomes" id="UP000325902"/>
    </source>
</evidence>
<feature type="compositionally biased region" description="Basic and acidic residues" evidence="1">
    <location>
        <begin position="244"/>
        <end position="255"/>
    </location>
</feature>
<feature type="compositionally biased region" description="Basic and acidic residues" evidence="1">
    <location>
        <begin position="299"/>
        <end position="309"/>
    </location>
</feature>
<feature type="region of interest" description="Disordered" evidence="1">
    <location>
        <begin position="24"/>
        <end position="348"/>
    </location>
</feature>
<feature type="compositionally biased region" description="Polar residues" evidence="1">
    <location>
        <begin position="542"/>
        <end position="558"/>
    </location>
</feature>
<protein>
    <submittedName>
        <fullName evidence="2">Uncharacterized protein</fullName>
    </submittedName>
</protein>
<sequence>MPSARPQDAYSLLEQSFNDAPQLRAHKQFPRRQDDHQNVFPAAAPVRTSSYHDDETSTQFSSANSTPLASPLAPPPLVTGHDNGLPPTPPSASNDGARRDTSGTPQFADGVMDNLLSKQPSIRTPINQRSPPTPDPSPPRSTRSGQKTLPPPTIRYPSSRADSFTTARSHLESEDSESQASFHDALTPRQQGGEHARESRQRYDGLGLAFESEAGDVTPTERNPSGLPGYEDSPSLDGTWASNGRRDQIPDREWDTNFMRNVAVRRKRHEKPPRTPPEQTSPRDSGLDLSPISIMKRGQIPDDRAGDIKRHARNPTLDRFAQDIGWPSDAGESPKTDSKRFSTASSTSTVVEAVVVATPPERHRMLRHAGKNLALRQSSDTTFERSATRRAHRASLLSNDTPPHRLLHHKARIPERRNRDSIDSAFSYVSSEAPAPEPQQKHDSIPVLVVPTSLEDSPKAAETPRRLQVQFHSLTDTQQSPSRVSEVPNGDSVHVESPRRVHRKSSFGSSSIVSKASSKVPEDWPLPREGIRNFTAPAVMTSKGTTITLSRAPSSPQREASFRRKVDITPPPVPPKEPLSLSTPPLSPTDRISSPPATSEVQRLLQQRRPVDSMITRRSSDRTSSRTEEVPRGSSLDRSMSGDRTHLSPESPMMIYSGRTSLDRARHHNTTTPFSQMSDTSGLEISEATAISIYPHNNHSLLVVQQVAQTDSNSNSNSSTTYHTTTSRRRSVSSPPLGRELSPPLDRELTPPTLTFNPATPPQQLIDDSEVAANGSVDSPLKNPRKPPEPPAFKIIPPTPASELERDPMGESAIASSSSRPKRRQTLAKRARRYSDTILNPILGRTTSAAKRSPKGQANAAATPKQPKDANLHPFWRPRGFWDDFDSESEDEWDEEFGDDHDRLPRGGDTSDVGEEDEERERQKRKIGALGRRLTNGFKGSGGFLIGNSLGMERHGSNARRHYVNVSGLTSKTSGFMSKPLALGKRFGGSSGRVEKQVANQISSQVSSYSLRRVAANNASLRHAAVSPAGSGASQVSRFSTSTAGGDSDEDRGWGRGSSRGRSTSSQRPTRKREFSVPGTRWNVEYVGISGVRERLAEKRREKKRNELRRMIGPKFYIKSTSIV</sequence>
<accession>A0A5N5DTG1</accession>
<gene>
    <name evidence="2" type="ORF">DBV05_g469</name>
</gene>
<organism evidence="2 3">
    <name type="scientific">Lasiodiplodia theobromae</name>
    <dbReference type="NCBI Taxonomy" id="45133"/>
    <lineage>
        <taxon>Eukaryota</taxon>
        <taxon>Fungi</taxon>
        <taxon>Dikarya</taxon>
        <taxon>Ascomycota</taxon>
        <taxon>Pezizomycotina</taxon>
        <taxon>Dothideomycetes</taxon>
        <taxon>Dothideomycetes incertae sedis</taxon>
        <taxon>Botryosphaeriales</taxon>
        <taxon>Botryosphaeriaceae</taxon>
        <taxon>Lasiodiplodia</taxon>
    </lineage>
</organism>
<evidence type="ECO:0000256" key="1">
    <source>
        <dbReference type="SAM" id="MobiDB-lite"/>
    </source>
</evidence>
<feature type="region of interest" description="Disordered" evidence="1">
    <location>
        <begin position="708"/>
        <end position="875"/>
    </location>
</feature>
<feature type="compositionally biased region" description="Low complexity" evidence="1">
    <location>
        <begin position="506"/>
        <end position="519"/>
    </location>
</feature>
<feature type="region of interest" description="Disordered" evidence="1">
    <location>
        <begin position="1026"/>
        <end position="1076"/>
    </location>
</feature>
<proteinExistence type="predicted"/>
<feature type="compositionally biased region" description="Basic residues" evidence="1">
    <location>
        <begin position="820"/>
        <end position="832"/>
    </location>
</feature>
<feature type="region of interest" description="Disordered" evidence="1">
    <location>
        <begin position="376"/>
        <end position="405"/>
    </location>
</feature>
<feature type="compositionally biased region" description="Basic and acidic residues" evidence="1">
    <location>
        <begin position="192"/>
        <end position="203"/>
    </location>
</feature>
<feature type="compositionally biased region" description="Low complexity" evidence="1">
    <location>
        <begin position="61"/>
        <end position="71"/>
    </location>
</feature>
<dbReference type="AlphaFoldDB" id="A0A5N5DTG1"/>
<feature type="compositionally biased region" description="Polar residues" evidence="1">
    <location>
        <begin position="472"/>
        <end position="483"/>
    </location>
</feature>
<feature type="compositionally biased region" description="Basic and acidic residues" evidence="1">
    <location>
        <begin position="618"/>
        <end position="631"/>
    </location>
</feature>
<feature type="compositionally biased region" description="Low complexity" evidence="1">
    <location>
        <begin position="710"/>
        <end position="725"/>
    </location>
</feature>
<evidence type="ECO:0000313" key="2">
    <source>
        <dbReference type="EMBL" id="KAB2580980.1"/>
    </source>
</evidence>
<feature type="compositionally biased region" description="Polar residues" evidence="1">
    <location>
        <begin position="1032"/>
        <end position="1044"/>
    </location>
</feature>
<feature type="region of interest" description="Disordered" evidence="1">
    <location>
        <begin position="472"/>
        <end position="524"/>
    </location>
</feature>
<feature type="region of interest" description="Disordered" evidence="1">
    <location>
        <begin position="887"/>
        <end position="927"/>
    </location>
</feature>
<dbReference type="OrthoDB" id="3870679at2759"/>